<sequence length="60" mass="7401">MNRFRKEYWKMSIPIALFFVGKYLDDLETARMSDYMNKSKMFGRELKPGEYSPWDYYVKK</sequence>
<proteinExistence type="predicted"/>
<evidence type="ECO:0000313" key="1">
    <source>
        <dbReference type="EMBL" id="AGR53519.1"/>
    </source>
</evidence>
<dbReference type="InterPro" id="IPR012575">
    <property type="entry name" value="NDUB1"/>
</dbReference>
<reference evidence="1" key="1">
    <citation type="journal article" date="2013" name="Toxicon">
        <title>Transcriptome analysis of venom glands from a single fishing spider Dolomedes mizhoanus.</title>
        <authorList>
            <person name="Jiang L."/>
            <person name="Liu C."/>
            <person name="Duan Z."/>
            <person name="Deng M."/>
            <person name="Tang X."/>
            <person name="Liang S."/>
        </authorList>
    </citation>
    <scope>NUCLEOTIDE SEQUENCE</scope>
    <source>
        <strain evidence="1">DM-11</strain>
    </source>
</reference>
<organism evidence="1">
    <name type="scientific">Dolomedes mizhoanus</name>
    <dbReference type="NCBI Taxonomy" id="1366394"/>
    <lineage>
        <taxon>Eukaryota</taxon>
        <taxon>Metazoa</taxon>
        <taxon>Ecdysozoa</taxon>
        <taxon>Arthropoda</taxon>
        <taxon>Chelicerata</taxon>
        <taxon>Arachnida</taxon>
        <taxon>Araneae</taxon>
        <taxon>Araneomorphae</taxon>
        <taxon>Entelegynae</taxon>
        <taxon>Lycosoidea</taxon>
        <taxon>Pisauridae</taxon>
        <taxon>Dolomedes</taxon>
    </lineage>
</organism>
<accession>S5MYJ2</accession>
<name>S5MYJ2_9ARAC</name>
<dbReference type="GO" id="GO:0005739">
    <property type="term" value="C:mitochondrion"/>
    <property type="evidence" value="ECO:0007669"/>
    <property type="project" value="InterPro"/>
</dbReference>
<dbReference type="AlphaFoldDB" id="S5MYJ2"/>
<dbReference type="Pfam" id="PF08040">
    <property type="entry name" value="NADH_oxidored"/>
    <property type="match status" value="1"/>
</dbReference>
<dbReference type="EMBL" id="KC480156">
    <property type="protein sequence ID" value="AGR53519.1"/>
    <property type="molecule type" value="Genomic_DNA"/>
</dbReference>
<protein>
    <submittedName>
        <fullName evidence="1">Putative NADH dehydrogenase</fullName>
    </submittedName>
</protein>